<keyword evidence="4" id="KW-0111">Calcium/phospholipid-binding</keyword>
<dbReference type="PANTHER" id="PTHR10502">
    <property type="entry name" value="ANNEXIN"/>
    <property type="match status" value="1"/>
</dbReference>
<reference evidence="6 7" key="1">
    <citation type="journal article" date="2017" name="Genome Biol. Evol.">
        <title>Phytophthora megakarya and P. palmivora, closely related causal agents of cacao black pod rot, underwent increases in genome sizes and gene numbers by different mechanisms.</title>
        <authorList>
            <person name="Ali S.S."/>
            <person name="Shao J."/>
            <person name="Lary D.J."/>
            <person name="Kronmiller B."/>
            <person name="Shen D."/>
            <person name="Strem M.D."/>
            <person name="Amoako-Attah I."/>
            <person name="Akrofi A.Y."/>
            <person name="Begoude B.A."/>
            <person name="Ten Hoopen G.M."/>
            <person name="Coulibaly K."/>
            <person name="Kebe B.I."/>
            <person name="Melnick R.L."/>
            <person name="Guiltinan M.J."/>
            <person name="Tyler B.M."/>
            <person name="Meinhardt L.W."/>
            <person name="Bailey B.A."/>
        </authorList>
    </citation>
    <scope>NUCLEOTIDE SEQUENCE [LARGE SCALE GENOMIC DNA]</scope>
    <source>
        <strain evidence="7">sbr112.9</strain>
    </source>
</reference>
<evidence type="ECO:0000313" key="6">
    <source>
        <dbReference type="EMBL" id="POM73519.1"/>
    </source>
</evidence>
<dbReference type="PROSITE" id="PS51897">
    <property type="entry name" value="ANNEXIN_2"/>
    <property type="match status" value="4"/>
</dbReference>
<protein>
    <recommendedName>
        <fullName evidence="4">Annexin</fullName>
    </recommendedName>
</protein>
<keyword evidence="3 4" id="KW-0041">Annexin</keyword>
<dbReference type="InterPro" id="IPR037104">
    <property type="entry name" value="Annexin_sf"/>
</dbReference>
<keyword evidence="7" id="KW-1185">Reference proteome</keyword>
<comment type="domain">
    <text evidence="4">A pair of annexin repeats may form one binding site for calcium and phospholipid.</text>
</comment>
<dbReference type="GO" id="GO:0005737">
    <property type="term" value="C:cytoplasm"/>
    <property type="evidence" value="ECO:0007669"/>
    <property type="project" value="TreeGrafter"/>
</dbReference>
<organism evidence="6 7">
    <name type="scientific">Phytophthora palmivora</name>
    <dbReference type="NCBI Taxonomy" id="4796"/>
    <lineage>
        <taxon>Eukaryota</taxon>
        <taxon>Sar</taxon>
        <taxon>Stramenopiles</taxon>
        <taxon>Oomycota</taxon>
        <taxon>Peronosporomycetes</taxon>
        <taxon>Peronosporales</taxon>
        <taxon>Peronosporaceae</taxon>
        <taxon>Phytophthora</taxon>
    </lineage>
</organism>
<dbReference type="SMART" id="SM00335">
    <property type="entry name" value="ANX"/>
    <property type="match status" value="4"/>
</dbReference>
<dbReference type="Proteomes" id="UP000237271">
    <property type="component" value="Unassembled WGS sequence"/>
</dbReference>
<evidence type="ECO:0000256" key="5">
    <source>
        <dbReference type="SAM" id="MobiDB-lite"/>
    </source>
</evidence>
<dbReference type="Pfam" id="PF00191">
    <property type="entry name" value="Annexin"/>
    <property type="match status" value="4"/>
</dbReference>
<dbReference type="PANTHER" id="PTHR10502:SF102">
    <property type="entry name" value="ANNEXIN B11"/>
    <property type="match status" value="1"/>
</dbReference>
<accession>A0A2P4Y764</accession>
<dbReference type="PROSITE" id="PS00223">
    <property type="entry name" value="ANNEXIN_1"/>
    <property type="match status" value="1"/>
</dbReference>
<evidence type="ECO:0000256" key="4">
    <source>
        <dbReference type="RuleBase" id="RU003540"/>
    </source>
</evidence>
<keyword evidence="2 4" id="KW-0677">Repeat</keyword>
<gene>
    <name evidence="6" type="ORF">PHPALM_9629</name>
</gene>
<evidence type="ECO:0000256" key="3">
    <source>
        <dbReference type="ARBA" id="ARBA00023216"/>
    </source>
</evidence>
<dbReference type="GO" id="GO:0005886">
    <property type="term" value="C:plasma membrane"/>
    <property type="evidence" value="ECO:0007669"/>
    <property type="project" value="TreeGrafter"/>
</dbReference>
<dbReference type="GO" id="GO:0001786">
    <property type="term" value="F:phosphatidylserine binding"/>
    <property type="evidence" value="ECO:0007669"/>
    <property type="project" value="TreeGrafter"/>
</dbReference>
<dbReference type="AlphaFoldDB" id="A0A2P4Y764"/>
<dbReference type="GO" id="GO:0005544">
    <property type="term" value="F:calcium-dependent phospholipid binding"/>
    <property type="evidence" value="ECO:0007669"/>
    <property type="project" value="UniProtKB-KW"/>
</dbReference>
<proteinExistence type="inferred from homology"/>
<dbReference type="EMBL" id="NCKW01005100">
    <property type="protein sequence ID" value="POM73519.1"/>
    <property type="molecule type" value="Genomic_DNA"/>
</dbReference>
<dbReference type="GO" id="GO:0005509">
    <property type="term" value="F:calcium ion binding"/>
    <property type="evidence" value="ECO:0007669"/>
    <property type="project" value="InterPro"/>
</dbReference>
<comment type="caution">
    <text evidence="6">The sequence shown here is derived from an EMBL/GenBank/DDBJ whole genome shotgun (WGS) entry which is preliminary data.</text>
</comment>
<feature type="compositionally biased region" description="Low complexity" evidence="5">
    <location>
        <begin position="342"/>
        <end position="362"/>
    </location>
</feature>
<dbReference type="OrthoDB" id="37886at2759"/>
<evidence type="ECO:0000256" key="1">
    <source>
        <dbReference type="ARBA" id="ARBA00007831"/>
    </source>
</evidence>
<comment type="similarity">
    <text evidence="1 4">Belongs to the annexin family.</text>
</comment>
<dbReference type="InterPro" id="IPR018502">
    <property type="entry name" value="Annexin_repeat"/>
</dbReference>
<name>A0A2P4Y764_9STRA</name>
<dbReference type="InterPro" id="IPR001464">
    <property type="entry name" value="Annexin"/>
</dbReference>
<dbReference type="PRINTS" id="PR00196">
    <property type="entry name" value="ANNEXIN"/>
</dbReference>
<keyword evidence="4" id="KW-0106">Calcium</keyword>
<dbReference type="InterPro" id="IPR018252">
    <property type="entry name" value="Annexin_repeat_CS"/>
</dbReference>
<sequence length="362" mass="39458">MTLELYPASAHDAFHGTGIQYPHHIDEAVRQIYGACKGLGTDEQTLITVLGSKSPETRNLIALRYKELYNEPLKSLLKSETSGDFGRLLRMISTPLPETEAQILRDATKGMGTTESLIVQILSGRTNEEMSILKRAYFDLVGKDLAVTLNSELSGDFRKVVMAVLQSPQVPYNPAVHNAAKAEEEAIALYKAGQGRLGTNEEVFIGILVKAPPEFLKMMDAVYVAKYNNNIAKAVDKEFSGDAKKSLNYLVRSTLDPYPAIAEVFEKTMKGFGTDETGLSTTLVRYQSVLPHVKGAYKKQYHEELRDRISGETSGDYKKLLLEVFDAPQDPPKTKGKGSGGVASSSGLGVAPAGASSPAFKF</sequence>
<evidence type="ECO:0000256" key="2">
    <source>
        <dbReference type="ARBA" id="ARBA00022737"/>
    </source>
</evidence>
<evidence type="ECO:0000313" key="7">
    <source>
        <dbReference type="Proteomes" id="UP000237271"/>
    </source>
</evidence>
<dbReference type="Gene3D" id="1.10.220.10">
    <property type="entry name" value="Annexin"/>
    <property type="match status" value="4"/>
</dbReference>
<dbReference type="SUPFAM" id="SSF47874">
    <property type="entry name" value="Annexin"/>
    <property type="match status" value="1"/>
</dbReference>
<feature type="region of interest" description="Disordered" evidence="5">
    <location>
        <begin position="327"/>
        <end position="362"/>
    </location>
</feature>